<evidence type="ECO:0000256" key="1">
    <source>
        <dbReference type="ARBA" id="ARBA00008987"/>
    </source>
</evidence>
<comment type="similarity">
    <text evidence="1">Belongs to the thioredoxin family.</text>
</comment>
<dbReference type="InterPro" id="IPR036249">
    <property type="entry name" value="Thioredoxin-like_sf"/>
</dbReference>
<organism evidence="3 4">
    <name type="scientific">Sphagnum jensenii</name>
    <dbReference type="NCBI Taxonomy" id="128206"/>
    <lineage>
        <taxon>Eukaryota</taxon>
        <taxon>Viridiplantae</taxon>
        <taxon>Streptophyta</taxon>
        <taxon>Embryophyta</taxon>
        <taxon>Bryophyta</taxon>
        <taxon>Sphagnophytina</taxon>
        <taxon>Sphagnopsida</taxon>
        <taxon>Sphagnales</taxon>
        <taxon>Sphagnaceae</taxon>
        <taxon>Sphagnum</taxon>
    </lineage>
</organism>
<reference evidence="3 4" key="1">
    <citation type="submission" date="2024-03" db="EMBL/GenBank/DDBJ databases">
        <authorList>
            <consortium name="ELIXIR-Norway"/>
            <consortium name="Elixir Norway"/>
        </authorList>
    </citation>
    <scope>NUCLEOTIDE SEQUENCE [LARGE SCALE GENOMIC DNA]</scope>
</reference>
<sequence length="241" mass="25797">MPALLLSSLASSSSSSSASSSSSTSLFVSSLQRTTCRGKAGWEDSTKEYWRLESAAAAVAAATAKIRVAGVSKKGRHSQVTAATAPSDGVRWWEKGGSPNLADIHSTQQFIDALSNAGEKLVVVDFFATWCGSCRALYPKLCKLAEENPDVEFLKVNFDENKPMCKSLNIKFLPYFHFYRGAEGCLEGFSCSLAKLQKLKDAIAQHNTARCSLGPPLGASNIDFSKPASSSKSDQPANATR</sequence>
<accession>A0ABP1A5F9</accession>
<evidence type="ECO:0000259" key="2">
    <source>
        <dbReference type="PROSITE" id="PS51352"/>
    </source>
</evidence>
<protein>
    <recommendedName>
        <fullName evidence="2">Thioredoxin domain-containing protein</fullName>
    </recommendedName>
</protein>
<dbReference type="Gene3D" id="3.40.30.10">
    <property type="entry name" value="Glutaredoxin"/>
    <property type="match status" value="1"/>
</dbReference>
<evidence type="ECO:0000313" key="3">
    <source>
        <dbReference type="EMBL" id="CAK9857749.1"/>
    </source>
</evidence>
<dbReference type="PROSITE" id="PS00194">
    <property type="entry name" value="THIOREDOXIN_1"/>
    <property type="match status" value="1"/>
</dbReference>
<feature type="domain" description="Thioredoxin" evidence="2">
    <location>
        <begin position="79"/>
        <end position="208"/>
    </location>
</feature>
<gene>
    <name evidence="3" type="ORF">CSSPJE1EN2_LOCUS744</name>
</gene>
<dbReference type="CDD" id="cd02947">
    <property type="entry name" value="TRX_family"/>
    <property type="match status" value="1"/>
</dbReference>
<dbReference type="InterPro" id="IPR017937">
    <property type="entry name" value="Thioredoxin_CS"/>
</dbReference>
<keyword evidence="4" id="KW-1185">Reference proteome</keyword>
<name>A0ABP1A5F9_9BRYO</name>
<dbReference type="PROSITE" id="PS51352">
    <property type="entry name" value="THIOREDOXIN_2"/>
    <property type="match status" value="1"/>
</dbReference>
<dbReference type="InterPro" id="IPR013766">
    <property type="entry name" value="Thioredoxin_domain"/>
</dbReference>
<dbReference type="PANTHER" id="PTHR43601">
    <property type="entry name" value="THIOREDOXIN, MITOCHONDRIAL"/>
    <property type="match status" value="1"/>
</dbReference>
<dbReference type="EMBL" id="OZ023702">
    <property type="protein sequence ID" value="CAK9857749.1"/>
    <property type="molecule type" value="Genomic_DNA"/>
</dbReference>
<dbReference type="Proteomes" id="UP001497522">
    <property type="component" value="Chromosome 1"/>
</dbReference>
<dbReference type="SUPFAM" id="SSF52833">
    <property type="entry name" value="Thioredoxin-like"/>
    <property type="match status" value="1"/>
</dbReference>
<dbReference type="Pfam" id="PF00085">
    <property type="entry name" value="Thioredoxin"/>
    <property type="match status" value="1"/>
</dbReference>
<evidence type="ECO:0000313" key="4">
    <source>
        <dbReference type="Proteomes" id="UP001497522"/>
    </source>
</evidence>
<proteinExistence type="inferred from homology"/>
<dbReference type="PANTHER" id="PTHR43601:SF32">
    <property type="entry name" value="THIOREDOXIN-LIKE 2-2, CHLOROPLASTIC"/>
    <property type="match status" value="1"/>
</dbReference>